<evidence type="ECO:0000313" key="3">
    <source>
        <dbReference type="EMBL" id="QDT76323.1"/>
    </source>
</evidence>
<feature type="domain" description="DNA primase/polymerase bifunctional N-terminal" evidence="2">
    <location>
        <begin position="7"/>
        <end position="163"/>
    </location>
</feature>
<dbReference type="InterPro" id="IPR014820">
    <property type="entry name" value="PriCT_1"/>
</dbReference>
<dbReference type="Proteomes" id="UP000317909">
    <property type="component" value="Plasmid pI41_1"/>
</dbReference>
<proteinExistence type="predicted"/>
<organism evidence="3 4">
    <name type="scientific">Lacipirellula limnantheis</name>
    <dbReference type="NCBI Taxonomy" id="2528024"/>
    <lineage>
        <taxon>Bacteria</taxon>
        <taxon>Pseudomonadati</taxon>
        <taxon>Planctomycetota</taxon>
        <taxon>Planctomycetia</taxon>
        <taxon>Pirellulales</taxon>
        <taxon>Lacipirellulaceae</taxon>
        <taxon>Lacipirellula</taxon>
    </lineage>
</organism>
<dbReference type="SUPFAM" id="SSF56747">
    <property type="entry name" value="Prim-pol domain"/>
    <property type="match status" value="1"/>
</dbReference>
<dbReference type="Pfam" id="PF09250">
    <property type="entry name" value="Prim-Pol"/>
    <property type="match status" value="1"/>
</dbReference>
<keyword evidence="4" id="KW-1185">Reference proteome</keyword>
<dbReference type="Gene3D" id="3.30.720.160">
    <property type="entry name" value="Bifunctional DNA primase/polymerase, N-terminal"/>
    <property type="match status" value="1"/>
</dbReference>
<dbReference type="SMART" id="SM00943">
    <property type="entry name" value="Prim-Pol"/>
    <property type="match status" value="1"/>
</dbReference>
<reference evidence="3 4" key="1">
    <citation type="submission" date="2019-02" db="EMBL/GenBank/DDBJ databases">
        <title>Deep-cultivation of Planctomycetes and their phenomic and genomic characterization uncovers novel biology.</title>
        <authorList>
            <person name="Wiegand S."/>
            <person name="Jogler M."/>
            <person name="Boedeker C."/>
            <person name="Pinto D."/>
            <person name="Vollmers J."/>
            <person name="Rivas-Marin E."/>
            <person name="Kohn T."/>
            <person name="Peeters S.H."/>
            <person name="Heuer A."/>
            <person name="Rast P."/>
            <person name="Oberbeckmann S."/>
            <person name="Bunk B."/>
            <person name="Jeske O."/>
            <person name="Meyerdierks A."/>
            <person name="Storesund J.E."/>
            <person name="Kallscheuer N."/>
            <person name="Luecker S."/>
            <person name="Lage O.M."/>
            <person name="Pohl T."/>
            <person name="Merkel B.J."/>
            <person name="Hornburger P."/>
            <person name="Mueller R.-W."/>
            <person name="Bruemmer F."/>
            <person name="Labrenz M."/>
            <person name="Spormann A.M."/>
            <person name="Op den Camp H."/>
            <person name="Overmann J."/>
            <person name="Amann R."/>
            <person name="Jetten M.S.M."/>
            <person name="Mascher T."/>
            <person name="Medema M.H."/>
            <person name="Devos D.P."/>
            <person name="Kaster A.-K."/>
            <person name="Ovreas L."/>
            <person name="Rohde M."/>
            <person name="Galperin M.Y."/>
            <person name="Jogler C."/>
        </authorList>
    </citation>
    <scope>NUCLEOTIDE SEQUENCE [LARGE SCALE GENOMIC DNA]</scope>
    <source>
        <strain evidence="3 4">I41</strain>
        <plasmid evidence="4">pi41_1</plasmid>
    </source>
</reference>
<dbReference type="KEGG" id="llh:I41_55730"/>
<keyword evidence="3" id="KW-0614">Plasmid</keyword>
<accession>A0A517U6U1</accession>
<dbReference type="EMBL" id="CP036340">
    <property type="protein sequence ID" value="QDT76323.1"/>
    <property type="molecule type" value="Genomic_DNA"/>
</dbReference>
<feature type="domain" description="Primase C-terminal 1" evidence="1">
    <location>
        <begin position="189"/>
        <end position="254"/>
    </location>
</feature>
<dbReference type="Pfam" id="PF08708">
    <property type="entry name" value="PriCT_1"/>
    <property type="match status" value="1"/>
</dbReference>
<dbReference type="AlphaFoldDB" id="A0A517U6U1"/>
<gene>
    <name evidence="3" type="ORF">I41_55730</name>
</gene>
<evidence type="ECO:0000259" key="1">
    <source>
        <dbReference type="SMART" id="SM00942"/>
    </source>
</evidence>
<geneLocation type="plasmid" evidence="4">
    <name>pi41_1</name>
</geneLocation>
<dbReference type="SMART" id="SM00942">
    <property type="entry name" value="PriCT_1"/>
    <property type="match status" value="1"/>
</dbReference>
<dbReference type="InterPro" id="IPR015330">
    <property type="entry name" value="DNA_primase/pol_bifunc_N"/>
</dbReference>
<protein>
    <recommendedName>
        <fullName evidence="5">DNA primase/polymerase bifunctional N-terminal domain-containing protein</fullName>
    </recommendedName>
</protein>
<evidence type="ECO:0000313" key="4">
    <source>
        <dbReference type="Proteomes" id="UP000317909"/>
    </source>
</evidence>
<dbReference type="RefSeq" id="WP_168207188.1">
    <property type="nucleotide sequence ID" value="NZ_CP036340.1"/>
</dbReference>
<sequence>MSLAVAAREYLDRGWPVIPLVGKLPAIPAWKGFQSRRPTRTEVETWFSEGTRPPSGLGIVTGKLSRLVVVDCDSLAAAAFWQERFPSSPLVVATGGGGVHFYYAMPEGAEVRNRAGVLGRKIDVRGEGGFATAPPSLHPSGVPYVWQAYDASAVLPSFDAAWLVDETKRVRLPSSEATGQVRNAVAYIQRIYAKAGEGGHNATFRAACKLRDAGLSADEALQVLIDWNETNASPPWSAAELVHKIRSAFDSLTE</sequence>
<evidence type="ECO:0000259" key="2">
    <source>
        <dbReference type="SMART" id="SM00943"/>
    </source>
</evidence>
<evidence type="ECO:0008006" key="5">
    <source>
        <dbReference type="Google" id="ProtNLM"/>
    </source>
</evidence>
<dbReference type="CDD" id="cd04859">
    <property type="entry name" value="Prim_Pol"/>
    <property type="match status" value="1"/>
</dbReference>
<name>A0A517U6U1_9BACT</name>